<reference evidence="1 2" key="1">
    <citation type="submission" date="2014-04" db="EMBL/GenBank/DDBJ databases">
        <title>Evolutionary Origins and Diversification of the Mycorrhizal Mutualists.</title>
        <authorList>
            <consortium name="DOE Joint Genome Institute"/>
            <consortium name="Mycorrhizal Genomics Consortium"/>
            <person name="Kohler A."/>
            <person name="Kuo A."/>
            <person name="Nagy L.G."/>
            <person name="Floudas D."/>
            <person name="Copeland A."/>
            <person name="Barry K.W."/>
            <person name="Cichocki N."/>
            <person name="Veneault-Fourrey C."/>
            <person name="LaButti K."/>
            <person name="Lindquist E.A."/>
            <person name="Lipzen A."/>
            <person name="Lundell T."/>
            <person name="Morin E."/>
            <person name="Murat C."/>
            <person name="Riley R."/>
            <person name="Ohm R."/>
            <person name="Sun H."/>
            <person name="Tunlid A."/>
            <person name="Henrissat B."/>
            <person name="Grigoriev I.V."/>
            <person name="Hibbett D.S."/>
            <person name="Martin F."/>
        </authorList>
    </citation>
    <scope>NUCLEOTIDE SEQUENCE [LARGE SCALE GENOMIC DNA]</scope>
    <source>
        <strain evidence="1 2">Koide BX008</strain>
    </source>
</reference>
<dbReference type="Proteomes" id="UP000054549">
    <property type="component" value="Unassembled WGS sequence"/>
</dbReference>
<proteinExistence type="predicted"/>
<dbReference type="EMBL" id="KN818353">
    <property type="protein sequence ID" value="KIL57925.1"/>
    <property type="molecule type" value="Genomic_DNA"/>
</dbReference>
<protein>
    <submittedName>
        <fullName evidence="1">Uncharacterized protein</fullName>
    </submittedName>
</protein>
<dbReference type="InterPro" id="IPR036397">
    <property type="entry name" value="RNaseH_sf"/>
</dbReference>
<accession>A0A0C2S5D2</accession>
<evidence type="ECO:0000313" key="1">
    <source>
        <dbReference type="EMBL" id="KIL57925.1"/>
    </source>
</evidence>
<dbReference type="PANTHER" id="PTHR35871">
    <property type="entry name" value="EXPRESSED PROTEIN"/>
    <property type="match status" value="1"/>
</dbReference>
<evidence type="ECO:0000313" key="2">
    <source>
        <dbReference type="Proteomes" id="UP000054549"/>
    </source>
</evidence>
<name>A0A0C2S5D2_AMAMK</name>
<dbReference type="PANTHER" id="PTHR35871:SF1">
    <property type="entry name" value="CXC1-LIKE CYSTEINE CLUSTER ASSOCIATED WITH KDZ TRANSPOSASES DOMAIN-CONTAINING PROTEIN"/>
    <property type="match status" value="1"/>
</dbReference>
<gene>
    <name evidence="1" type="ORF">M378DRAFT_188351</name>
</gene>
<dbReference type="OrthoDB" id="10044727at2759"/>
<dbReference type="InParanoid" id="A0A0C2S5D2"/>
<dbReference type="HOGENOM" id="CLU_005726_1_0_1"/>
<dbReference type="GO" id="GO:0003676">
    <property type="term" value="F:nucleic acid binding"/>
    <property type="evidence" value="ECO:0007669"/>
    <property type="project" value="InterPro"/>
</dbReference>
<dbReference type="Gene3D" id="3.30.420.10">
    <property type="entry name" value="Ribonuclease H-like superfamily/Ribonuclease H"/>
    <property type="match status" value="1"/>
</dbReference>
<dbReference type="AlphaFoldDB" id="A0A0C2S5D2"/>
<organism evidence="1 2">
    <name type="scientific">Amanita muscaria (strain Koide BX008)</name>
    <dbReference type="NCBI Taxonomy" id="946122"/>
    <lineage>
        <taxon>Eukaryota</taxon>
        <taxon>Fungi</taxon>
        <taxon>Dikarya</taxon>
        <taxon>Basidiomycota</taxon>
        <taxon>Agaricomycotina</taxon>
        <taxon>Agaricomycetes</taxon>
        <taxon>Agaricomycetidae</taxon>
        <taxon>Agaricales</taxon>
        <taxon>Pluteineae</taxon>
        <taxon>Amanitaceae</taxon>
        <taxon>Amanita</taxon>
    </lineage>
</organism>
<sequence length="610" mass="69973">MSLMNVDNSFTPEIDVTSTCGTLCNEMAAQPVPLPASWAWNDRNGGLSWEEHCQPPTEEKAQEALREIDEHLSPLRSGKHRGYKEPRINSWSKSRLQGIRTMLNLYTGEKSETKGSWTKSSGVAVQSLGKQPGHGRTLRKCARLFVLGHSIPKNPYRTWTKSRLDADSNLGHDVQLHLQSIGKYVHAQDIVDYLKQQDVQEKYGLTSSIALATAKRWMQKFDYRWVQNHKGQYVNGHEREDVVNYRQNLFLPTWYSFEQKELVEVPKNLEEGGRRLIAWFHDESIFYAHDWQTSQWVKKGTAPLPYKKGEGASLMVADFVSADYGFLQSRDGKESAQVIFRPGKNHDGYFDHDDIITQVETAIKILTRNYPDEEHMPKLTPKDGTNWGVEVIARSEDRNIIHRQDGKLLKVKVRMGNGRLPDGSPQDFYFPPGHPCAGAFKGMAQILKEHDLGKGDPGKIRAECPKFQCTGDNPQCCCRRILYNQPDFTNIPSLLETFCSSHGHKVLFLPKFHCELNFIEQCWGRAKYLYRMNPPSSRAEDLERNMLSALDSITIDEIRKYSCRSCRFMDAYRRGLNARQAAWAGKRYRGHRVLPNTIMEEIESHQVDLH</sequence>
<keyword evidence="2" id="KW-1185">Reference proteome</keyword>